<dbReference type="Proteomes" id="UP000087766">
    <property type="component" value="Chromosome 1"/>
</dbReference>
<keyword evidence="2" id="KW-1185">Reference proteome</keyword>
<protein>
    <submittedName>
        <fullName evidence="3">Uncharacterized protein LOC106771026 isoform X2</fullName>
    </submittedName>
</protein>
<dbReference type="OrthoDB" id="202415at2759"/>
<dbReference type="PANTHER" id="PTHR12203">
    <property type="entry name" value="KDEL LYS-ASP-GLU-LEU CONTAINING - RELATED"/>
    <property type="match status" value="1"/>
</dbReference>
<dbReference type="AlphaFoldDB" id="A0A1S3V2Y4"/>
<dbReference type="SMART" id="SM00672">
    <property type="entry name" value="CAP10"/>
    <property type="match status" value="1"/>
</dbReference>
<name>A0A1S3V2Y4_VIGRR</name>
<reference evidence="3" key="2">
    <citation type="submission" date="2025-08" db="UniProtKB">
        <authorList>
            <consortium name="RefSeq"/>
        </authorList>
    </citation>
    <scope>IDENTIFICATION</scope>
    <source>
        <tissue evidence="3">Leaf</tissue>
    </source>
</reference>
<dbReference type="GeneID" id="106771026"/>
<evidence type="ECO:0000313" key="2">
    <source>
        <dbReference type="Proteomes" id="UP000087766"/>
    </source>
</evidence>
<dbReference type="Pfam" id="PF05686">
    <property type="entry name" value="Glyco_transf_90"/>
    <property type="match status" value="1"/>
</dbReference>
<organism evidence="2 3">
    <name type="scientific">Vigna radiata var. radiata</name>
    <name type="common">Mung bean</name>
    <name type="synonym">Phaseolus aureus</name>
    <dbReference type="NCBI Taxonomy" id="3916"/>
    <lineage>
        <taxon>Eukaryota</taxon>
        <taxon>Viridiplantae</taxon>
        <taxon>Streptophyta</taxon>
        <taxon>Embryophyta</taxon>
        <taxon>Tracheophyta</taxon>
        <taxon>Spermatophyta</taxon>
        <taxon>Magnoliopsida</taxon>
        <taxon>eudicotyledons</taxon>
        <taxon>Gunneridae</taxon>
        <taxon>Pentapetalae</taxon>
        <taxon>rosids</taxon>
        <taxon>fabids</taxon>
        <taxon>Fabales</taxon>
        <taxon>Fabaceae</taxon>
        <taxon>Papilionoideae</taxon>
        <taxon>50 kb inversion clade</taxon>
        <taxon>NPAAA clade</taxon>
        <taxon>indigoferoid/millettioid clade</taxon>
        <taxon>Phaseoleae</taxon>
        <taxon>Vigna</taxon>
    </lineage>
</organism>
<accession>A0A1S3V2Y4</accession>
<evidence type="ECO:0000313" key="3">
    <source>
        <dbReference type="RefSeq" id="XP_014512509.1"/>
    </source>
</evidence>
<reference evidence="2" key="1">
    <citation type="journal article" date="2014" name="Nat. Commun.">
        <title>Genome sequence of mungbean and insights into evolution within Vigna species.</title>
        <authorList>
            <person name="Kang Y.J."/>
            <person name="Kim S.K."/>
            <person name="Kim M.Y."/>
            <person name="Lestari P."/>
            <person name="Kim K.H."/>
            <person name="Ha B.K."/>
            <person name="Jun T.H."/>
            <person name="Hwang W.J."/>
            <person name="Lee T."/>
            <person name="Lee J."/>
            <person name="Shim S."/>
            <person name="Yoon M.Y."/>
            <person name="Jang Y.E."/>
            <person name="Han K.S."/>
            <person name="Taeprayoon P."/>
            <person name="Yoon N."/>
            <person name="Somta P."/>
            <person name="Tanya P."/>
            <person name="Kim K.S."/>
            <person name="Gwag J.G."/>
            <person name="Moon J.K."/>
            <person name="Lee Y.H."/>
            <person name="Park B.S."/>
            <person name="Bombarely A."/>
            <person name="Doyle J.J."/>
            <person name="Jackson S.A."/>
            <person name="Schafleitner R."/>
            <person name="Srinives P."/>
            <person name="Varshney R.K."/>
            <person name="Lee S.H."/>
        </authorList>
    </citation>
    <scope>NUCLEOTIDE SEQUENCE [LARGE SCALE GENOMIC DNA]</scope>
    <source>
        <strain evidence="2">cv. VC1973A</strain>
    </source>
</reference>
<dbReference type="InterPro" id="IPR051091">
    <property type="entry name" value="O-Glucosyltr/Glycosyltrsf_90"/>
</dbReference>
<dbReference type="RefSeq" id="XP_014512509.1">
    <property type="nucleotide sequence ID" value="XM_014657023.2"/>
</dbReference>
<dbReference type="InterPro" id="IPR006598">
    <property type="entry name" value="CAP10"/>
</dbReference>
<sequence>MQEDSGSGPSRHSNKDEIWLPVIKSLPRSVVVLLFPAVLIIGVLAYTRETQPTLSGISSTKSSLSTTRTFKIPFSVQRETPLNCNVYNLTRTCPTNQDPIKEDDQSRPSGATCPDYFRWIEEDLRPWAYTGITQEMVERAKQPPPLFRYCGNDDTLDIVFPDWSFWGWAEVNIKPWEILLGELKKGNERIPWLNREPYAYWKGNPSVAETREDLMKCNVSQNQEWNARLYAQNWKRESEEGFKKSELASQCTHRYKVYIEGSAWSVSEKYILACDSATLLVKPHYYDFFSRGLIPGHHYWPIKEDDKCRSIKFAVDWGNSHNQRAHQIGKAGSEFIQEELKMDFVYDYMFHLLNAYAKLFTYKPSISGNATELCVESMVCGAEGLEKKFMMESLVKGPADTDPCTMPAPFDPPSLYAQLQRKKSSIQQIESWERSYWENQNITS</sequence>
<proteinExistence type="predicted"/>
<gene>
    <name evidence="3" type="primary">LOC106771026</name>
</gene>
<feature type="domain" description="Glycosyl transferase CAP10" evidence="1">
    <location>
        <begin position="112"/>
        <end position="363"/>
    </location>
</feature>
<dbReference type="PANTHER" id="PTHR12203:SF99">
    <property type="entry name" value="OS04G0534100 PROTEIN"/>
    <property type="match status" value="1"/>
</dbReference>
<evidence type="ECO:0000259" key="1">
    <source>
        <dbReference type="SMART" id="SM00672"/>
    </source>
</evidence>